<reference evidence="2 3" key="1">
    <citation type="submission" date="2016-10" db="EMBL/GenBank/DDBJ databases">
        <authorList>
            <person name="Varghese N."/>
            <person name="Submissions S."/>
        </authorList>
    </citation>
    <scope>NUCLEOTIDE SEQUENCE [LARGE SCALE GENOMIC DNA]</scope>
    <source>
        <strain evidence="2 3">DSM 29073</strain>
    </source>
</reference>
<organism evidence="2 3">
    <name type="scientific">Parabacteroides chinchillae</name>
    <dbReference type="NCBI Taxonomy" id="871327"/>
    <lineage>
        <taxon>Bacteria</taxon>
        <taxon>Pseudomonadati</taxon>
        <taxon>Bacteroidota</taxon>
        <taxon>Bacteroidia</taxon>
        <taxon>Bacteroidales</taxon>
        <taxon>Tannerellaceae</taxon>
        <taxon>Parabacteroides</taxon>
    </lineage>
</organism>
<keyword evidence="3" id="KW-1185">Reference proteome</keyword>
<comment type="caution">
    <text evidence="2">The sequence shown here is derived from an EMBL/GenBank/DDBJ whole genome shotgun (WGS) entry which is preliminary data.</text>
</comment>
<evidence type="ECO:0000313" key="3">
    <source>
        <dbReference type="Proteomes" id="UP000236725"/>
    </source>
</evidence>
<accession>A0A8G2BYB2</accession>
<sequence>MHCIINILFSLFLVMPFNYLYSQSFTEIINRGIPGNSSGQLLERIHKDVINEQPDMVIILVGTNDLLNTQKLVSVETFKQNINLLTDSCIEHHIPVVLVSPPTVDPIYLYQRHDSVKFGISPIKKLEQGRDAMKQVCKEKNIPFVDLLSFLQYLNIPRHNSDDIIINLKNSNAVDGVHFTKKGNELLANYIYCHLLAIFDLSKIKKIVCFGDSITNGVYMEGAGTSEGDTYPAVLKRLINYPYNRE</sequence>
<evidence type="ECO:0000313" key="2">
    <source>
        <dbReference type="EMBL" id="SEG17388.1"/>
    </source>
</evidence>
<dbReference type="Gene3D" id="3.40.50.1110">
    <property type="entry name" value="SGNH hydrolase"/>
    <property type="match status" value="1"/>
</dbReference>
<dbReference type="SUPFAM" id="SSF52266">
    <property type="entry name" value="SGNH hydrolase"/>
    <property type="match status" value="1"/>
</dbReference>
<dbReference type="EMBL" id="FNVS01000018">
    <property type="protein sequence ID" value="SEG17388.1"/>
    <property type="molecule type" value="Genomic_DNA"/>
</dbReference>
<evidence type="ECO:0000259" key="1">
    <source>
        <dbReference type="Pfam" id="PF13472"/>
    </source>
</evidence>
<dbReference type="InterPro" id="IPR013830">
    <property type="entry name" value="SGNH_hydro"/>
</dbReference>
<dbReference type="PANTHER" id="PTHR30383">
    <property type="entry name" value="THIOESTERASE 1/PROTEASE 1/LYSOPHOSPHOLIPASE L1"/>
    <property type="match status" value="1"/>
</dbReference>
<protein>
    <submittedName>
        <fullName evidence="2">Lysophospholipase L1</fullName>
    </submittedName>
</protein>
<feature type="domain" description="SGNH hydrolase-type esterase" evidence="1">
    <location>
        <begin position="26"/>
        <end position="186"/>
    </location>
</feature>
<name>A0A8G2BYB2_9BACT</name>
<proteinExistence type="predicted"/>
<dbReference type="Pfam" id="PF13472">
    <property type="entry name" value="Lipase_GDSL_2"/>
    <property type="match status" value="1"/>
</dbReference>
<dbReference type="Proteomes" id="UP000236725">
    <property type="component" value="Unassembled WGS sequence"/>
</dbReference>
<dbReference type="AlphaFoldDB" id="A0A8G2BYB2"/>
<dbReference type="RefSeq" id="WP_103984092.1">
    <property type="nucleotide sequence ID" value="NZ_FNVS01000018.1"/>
</dbReference>
<dbReference type="GO" id="GO:0016788">
    <property type="term" value="F:hydrolase activity, acting on ester bonds"/>
    <property type="evidence" value="ECO:0007669"/>
    <property type="project" value="UniProtKB-ARBA"/>
</dbReference>
<dbReference type="InterPro" id="IPR051532">
    <property type="entry name" value="Ester_Hydrolysis_Enzymes"/>
</dbReference>
<dbReference type="InterPro" id="IPR036514">
    <property type="entry name" value="SGNH_hydro_sf"/>
</dbReference>
<gene>
    <name evidence="2" type="ORF">SAMN05444001_11827</name>
</gene>